<feature type="transmembrane region" description="Helical" evidence="2">
    <location>
        <begin position="6"/>
        <end position="39"/>
    </location>
</feature>
<keyword evidence="2" id="KW-1133">Transmembrane helix</keyword>
<dbReference type="Pfam" id="PF04304">
    <property type="entry name" value="DUF454"/>
    <property type="match status" value="1"/>
</dbReference>
<feature type="region of interest" description="Disordered" evidence="1">
    <location>
        <begin position="119"/>
        <end position="157"/>
    </location>
</feature>
<dbReference type="RefSeq" id="WP_285764306.1">
    <property type="nucleotide sequence ID" value="NZ_BSYJ01000004.1"/>
</dbReference>
<reference evidence="3 4" key="1">
    <citation type="submission" date="2023-04" db="EMBL/GenBank/DDBJ databases">
        <title>Marinobulbifer ophiurae gen. nov., sp. Nov., isolate from tissue of brittle star Ophioplocus japonicus.</title>
        <authorList>
            <person name="Kawano K."/>
            <person name="Sawayama S."/>
            <person name="Nakagawa S."/>
        </authorList>
    </citation>
    <scope>NUCLEOTIDE SEQUENCE [LARGE SCALE GENOMIC DNA]</scope>
    <source>
        <strain evidence="3 4">NKW57</strain>
    </source>
</reference>
<proteinExistence type="predicted"/>
<keyword evidence="4" id="KW-1185">Reference proteome</keyword>
<evidence type="ECO:0000256" key="1">
    <source>
        <dbReference type="SAM" id="MobiDB-lite"/>
    </source>
</evidence>
<protein>
    <submittedName>
        <fullName evidence="3">YbaN family protein</fullName>
    </submittedName>
</protein>
<dbReference type="PANTHER" id="PTHR35813:SF1">
    <property type="entry name" value="INNER MEMBRANE PROTEIN YBAN"/>
    <property type="match status" value="1"/>
</dbReference>
<comment type="caution">
    <text evidence="3">The sequence shown here is derived from an EMBL/GenBank/DDBJ whole genome shotgun (WGS) entry which is preliminary data.</text>
</comment>
<evidence type="ECO:0000313" key="3">
    <source>
        <dbReference type="EMBL" id="GMG87682.1"/>
    </source>
</evidence>
<feature type="compositionally biased region" description="Polar residues" evidence="1">
    <location>
        <begin position="138"/>
        <end position="157"/>
    </location>
</feature>
<gene>
    <name evidence="3" type="ORF">MNKW57_20030</name>
</gene>
<accession>A0ABQ6M070</accession>
<evidence type="ECO:0000256" key="2">
    <source>
        <dbReference type="SAM" id="Phobius"/>
    </source>
</evidence>
<dbReference type="PANTHER" id="PTHR35813">
    <property type="entry name" value="INNER MEMBRANE PROTEIN YBAN"/>
    <property type="match status" value="1"/>
</dbReference>
<keyword evidence="2" id="KW-0812">Transmembrane</keyword>
<dbReference type="Proteomes" id="UP001224392">
    <property type="component" value="Unassembled WGS sequence"/>
</dbReference>
<name>A0ABQ6M070_9GAMM</name>
<dbReference type="EMBL" id="BSYJ01000004">
    <property type="protein sequence ID" value="GMG87682.1"/>
    <property type="molecule type" value="Genomic_DNA"/>
</dbReference>
<dbReference type="InterPro" id="IPR007401">
    <property type="entry name" value="DUF454"/>
</dbReference>
<sequence length="157" mass="17786">MKLARWAALILAYVFLGLALIGVLLPGLPTVPFLLLSAWFSAKGSRRLHRWLYSHPHFGKLLIDWEQQGAVSRSSKVLATVFMAASWVIMYSRVDNVWLPIGLALLFVCVLAFLWSRPEPRPKIPERRDAGDLKEQKQNTQNESTQNESAQNESAQK</sequence>
<evidence type="ECO:0000313" key="4">
    <source>
        <dbReference type="Proteomes" id="UP001224392"/>
    </source>
</evidence>
<keyword evidence="2" id="KW-0472">Membrane</keyword>
<organism evidence="3 4">
    <name type="scientific">Biformimicrobium ophioploci</name>
    <dbReference type="NCBI Taxonomy" id="3036711"/>
    <lineage>
        <taxon>Bacteria</taxon>
        <taxon>Pseudomonadati</taxon>
        <taxon>Pseudomonadota</taxon>
        <taxon>Gammaproteobacteria</taxon>
        <taxon>Cellvibrionales</taxon>
        <taxon>Microbulbiferaceae</taxon>
        <taxon>Biformimicrobium</taxon>
    </lineage>
</organism>
<feature type="compositionally biased region" description="Basic and acidic residues" evidence="1">
    <location>
        <begin position="119"/>
        <end position="137"/>
    </location>
</feature>
<feature type="transmembrane region" description="Helical" evidence="2">
    <location>
        <begin position="97"/>
        <end position="115"/>
    </location>
</feature>